<evidence type="ECO:0000256" key="3">
    <source>
        <dbReference type="ARBA" id="ARBA00022475"/>
    </source>
</evidence>
<keyword evidence="10" id="KW-0813">Transport</keyword>
<dbReference type="OrthoDB" id="9798629at2"/>
<keyword evidence="7 11" id="KW-1133">Transmembrane helix</keyword>
<evidence type="ECO:0000256" key="8">
    <source>
        <dbReference type="ARBA" id="ARBA00023136"/>
    </source>
</evidence>
<evidence type="ECO:0000256" key="10">
    <source>
        <dbReference type="RuleBase" id="RU003879"/>
    </source>
</evidence>
<dbReference type="GO" id="GO:0015031">
    <property type="term" value="P:protein transport"/>
    <property type="evidence" value="ECO:0007669"/>
    <property type="project" value="UniProtKB-KW"/>
</dbReference>
<proteinExistence type="inferred from homology"/>
<gene>
    <name evidence="12" type="primary">tolR</name>
    <name evidence="12" type="ORF">GHK24_08915</name>
</gene>
<keyword evidence="5" id="KW-0132">Cell division</keyword>
<keyword evidence="9" id="KW-0131">Cell cycle</keyword>
<evidence type="ECO:0000256" key="11">
    <source>
        <dbReference type="SAM" id="Phobius"/>
    </source>
</evidence>
<keyword evidence="4" id="KW-0997">Cell inner membrane</keyword>
<keyword evidence="3" id="KW-1003">Cell membrane</keyword>
<evidence type="ECO:0000256" key="5">
    <source>
        <dbReference type="ARBA" id="ARBA00022618"/>
    </source>
</evidence>
<dbReference type="PANTHER" id="PTHR30558">
    <property type="entry name" value="EXBD MEMBRANE COMPONENT OF PMF-DRIVEN MACROMOLECULE IMPORT SYSTEM"/>
    <property type="match status" value="1"/>
</dbReference>
<evidence type="ECO:0000256" key="9">
    <source>
        <dbReference type="ARBA" id="ARBA00023306"/>
    </source>
</evidence>
<dbReference type="GO" id="GO:0051301">
    <property type="term" value="P:cell division"/>
    <property type="evidence" value="ECO:0007669"/>
    <property type="project" value="UniProtKB-KW"/>
</dbReference>
<comment type="subcellular location">
    <subcellularLocation>
        <location evidence="1">Cell membrane</location>
        <topology evidence="1">Single-pass membrane protein</topology>
    </subcellularLocation>
    <subcellularLocation>
        <location evidence="10">Cell membrane</location>
        <topology evidence="10">Single-pass type II membrane protein</topology>
    </subcellularLocation>
</comment>
<accession>A0A6L5JXV3</accession>
<comment type="similarity">
    <text evidence="2 10">Belongs to the ExbD/TolR family.</text>
</comment>
<dbReference type="NCBIfam" id="TIGR02801">
    <property type="entry name" value="tolR"/>
    <property type="match status" value="1"/>
</dbReference>
<keyword evidence="10" id="KW-0653">Protein transport</keyword>
<dbReference type="AlphaFoldDB" id="A0A6L5JXV3"/>
<dbReference type="Pfam" id="PF02472">
    <property type="entry name" value="ExbD"/>
    <property type="match status" value="1"/>
</dbReference>
<dbReference type="PANTHER" id="PTHR30558:SF7">
    <property type="entry name" value="TOL-PAL SYSTEM PROTEIN TOLR"/>
    <property type="match status" value="1"/>
</dbReference>
<evidence type="ECO:0000256" key="1">
    <source>
        <dbReference type="ARBA" id="ARBA00004162"/>
    </source>
</evidence>
<protein>
    <submittedName>
        <fullName evidence="12">Protein TolR</fullName>
    </submittedName>
</protein>
<sequence length="136" mass="14803">MRPRRLKNEINVVPYIDVMLVLLVIFMVTAPMMTTASIDLPSVGQAAQPPAQPLEITIRADGSLSLRDRASGTADRTLARDELAAAVLDAQSTRPDQPVLIAGDKSVKYEAVLGVMDELQRREVKRIGLLVQPTGK</sequence>
<evidence type="ECO:0000256" key="2">
    <source>
        <dbReference type="ARBA" id="ARBA00005811"/>
    </source>
</evidence>
<dbReference type="Proteomes" id="UP000480275">
    <property type="component" value="Unassembled WGS sequence"/>
</dbReference>
<keyword evidence="6 10" id="KW-0812">Transmembrane</keyword>
<reference evidence="12 13" key="1">
    <citation type="submission" date="2019-10" db="EMBL/GenBank/DDBJ databases">
        <title>Whole-genome sequence of the purple nonsulfur photosynthetic bacterium Rhodocyclus tenuis.</title>
        <authorList>
            <person name="Kyndt J.A."/>
            <person name="Meyer T.E."/>
        </authorList>
    </citation>
    <scope>NUCLEOTIDE SEQUENCE [LARGE SCALE GENOMIC DNA]</scope>
    <source>
        <strain evidence="12 13">DSM 110</strain>
    </source>
</reference>
<dbReference type="GO" id="GO:0005886">
    <property type="term" value="C:plasma membrane"/>
    <property type="evidence" value="ECO:0007669"/>
    <property type="project" value="UniProtKB-SubCell"/>
</dbReference>
<evidence type="ECO:0000313" key="13">
    <source>
        <dbReference type="Proteomes" id="UP000480275"/>
    </source>
</evidence>
<evidence type="ECO:0000256" key="6">
    <source>
        <dbReference type="ARBA" id="ARBA00022692"/>
    </source>
</evidence>
<evidence type="ECO:0000256" key="7">
    <source>
        <dbReference type="ARBA" id="ARBA00022989"/>
    </source>
</evidence>
<name>A0A6L5JXV3_RHOTE</name>
<evidence type="ECO:0000256" key="4">
    <source>
        <dbReference type="ARBA" id="ARBA00022519"/>
    </source>
</evidence>
<dbReference type="GO" id="GO:0022857">
    <property type="term" value="F:transmembrane transporter activity"/>
    <property type="evidence" value="ECO:0007669"/>
    <property type="project" value="InterPro"/>
</dbReference>
<feature type="transmembrane region" description="Helical" evidence="11">
    <location>
        <begin position="12"/>
        <end position="33"/>
    </location>
</feature>
<organism evidence="12 13">
    <name type="scientific">Rhodocyclus tenuis</name>
    <name type="common">Rhodospirillum tenue</name>
    <dbReference type="NCBI Taxonomy" id="1066"/>
    <lineage>
        <taxon>Bacteria</taxon>
        <taxon>Pseudomonadati</taxon>
        <taxon>Pseudomonadota</taxon>
        <taxon>Betaproteobacteria</taxon>
        <taxon>Rhodocyclales</taxon>
        <taxon>Rhodocyclaceae</taxon>
        <taxon>Rhodocyclus</taxon>
    </lineage>
</organism>
<comment type="caution">
    <text evidence="12">The sequence shown here is derived from an EMBL/GenBank/DDBJ whole genome shotgun (WGS) entry which is preliminary data.</text>
</comment>
<keyword evidence="8 11" id="KW-0472">Membrane</keyword>
<dbReference type="InterPro" id="IPR003400">
    <property type="entry name" value="ExbD"/>
</dbReference>
<dbReference type="InterPro" id="IPR014168">
    <property type="entry name" value="Tol-Pal_TolR"/>
</dbReference>
<dbReference type="EMBL" id="WIXJ01000005">
    <property type="protein sequence ID" value="MQY51896.1"/>
    <property type="molecule type" value="Genomic_DNA"/>
</dbReference>
<dbReference type="Gene3D" id="3.30.420.270">
    <property type="match status" value="1"/>
</dbReference>
<evidence type="ECO:0000313" key="12">
    <source>
        <dbReference type="EMBL" id="MQY51896.1"/>
    </source>
</evidence>